<dbReference type="Gene3D" id="3.30.1240.10">
    <property type="match status" value="1"/>
</dbReference>
<evidence type="ECO:0000313" key="1">
    <source>
        <dbReference type="EMBL" id="OKL54990.1"/>
    </source>
</evidence>
<dbReference type="RefSeq" id="WP_073715540.1">
    <property type="nucleotide sequence ID" value="NZ_MQVR01000003.1"/>
</dbReference>
<dbReference type="AlphaFoldDB" id="A0A1Q5Q5T9"/>
<dbReference type="InterPro" id="IPR023214">
    <property type="entry name" value="HAD_sf"/>
</dbReference>
<dbReference type="GO" id="GO:0000287">
    <property type="term" value="F:magnesium ion binding"/>
    <property type="evidence" value="ECO:0007669"/>
    <property type="project" value="TreeGrafter"/>
</dbReference>
<dbReference type="PANTHER" id="PTHR10000">
    <property type="entry name" value="PHOSPHOSERINE PHOSPHATASE"/>
    <property type="match status" value="1"/>
</dbReference>
<evidence type="ECO:0008006" key="3">
    <source>
        <dbReference type="Google" id="ProtNLM"/>
    </source>
</evidence>
<keyword evidence="2" id="KW-1185">Reference proteome</keyword>
<dbReference type="GO" id="GO:0005829">
    <property type="term" value="C:cytosol"/>
    <property type="evidence" value="ECO:0007669"/>
    <property type="project" value="TreeGrafter"/>
</dbReference>
<accession>A0A1Q5Q5T9</accession>
<dbReference type="OrthoDB" id="3180855at2"/>
<organism evidence="1 2">
    <name type="scientific">Bowdeniella nasicola</name>
    <dbReference type="NCBI Taxonomy" id="208480"/>
    <lineage>
        <taxon>Bacteria</taxon>
        <taxon>Bacillati</taxon>
        <taxon>Actinomycetota</taxon>
        <taxon>Actinomycetes</taxon>
        <taxon>Actinomycetales</taxon>
        <taxon>Actinomycetaceae</taxon>
        <taxon>Bowdeniella</taxon>
    </lineage>
</organism>
<gene>
    <name evidence="1" type="ORF">BSZ39_01005</name>
</gene>
<dbReference type="Pfam" id="PF08282">
    <property type="entry name" value="Hydrolase_3"/>
    <property type="match status" value="1"/>
</dbReference>
<dbReference type="Gene3D" id="3.40.50.1000">
    <property type="entry name" value="HAD superfamily/HAD-like"/>
    <property type="match status" value="1"/>
</dbReference>
<dbReference type="GO" id="GO:0016791">
    <property type="term" value="F:phosphatase activity"/>
    <property type="evidence" value="ECO:0007669"/>
    <property type="project" value="TreeGrafter"/>
</dbReference>
<dbReference type="InterPro" id="IPR006379">
    <property type="entry name" value="HAD-SF_hydro_IIB"/>
</dbReference>
<protein>
    <recommendedName>
        <fullName evidence="3">Hydrolase</fullName>
    </recommendedName>
</protein>
<dbReference type="InterPro" id="IPR036412">
    <property type="entry name" value="HAD-like_sf"/>
</dbReference>
<proteinExistence type="predicted"/>
<name>A0A1Q5Q5T9_9ACTO</name>
<dbReference type="SUPFAM" id="SSF56784">
    <property type="entry name" value="HAD-like"/>
    <property type="match status" value="1"/>
</dbReference>
<dbReference type="PANTHER" id="PTHR10000:SF8">
    <property type="entry name" value="HAD SUPERFAMILY HYDROLASE-LIKE, TYPE 3"/>
    <property type="match status" value="1"/>
</dbReference>
<sequence length="269" mass="28725">MSLPRLIATDLDGTFLSPDSTISATNLAAIERAQDAGIPVMFATGRPPTWLHVIDDVTLADSRVVAANGAVLIDVATRTVLEDHPIRPAVAAEVADELRAAIDGVAFAAQYSESFGHEDGFMTEIPPQMRGDIHVGELPDLLHVDRVIKLLVRHTRMGAVELAERANAVIGQRLTVTFSMSKDYGLLELSAPGITKAHMLSQLAASLGIDAADVAAFGDMPNDYAMLEWAGRPHVMGDAHPLLSQLDATRIGTNAEDAVGRTILSWFGD</sequence>
<reference evidence="2" key="1">
    <citation type="submission" date="2016-12" db="EMBL/GenBank/DDBJ databases">
        <authorList>
            <person name="Meng X."/>
        </authorList>
    </citation>
    <scope>NUCLEOTIDE SEQUENCE [LARGE SCALE GENOMIC DNA]</scope>
    <source>
        <strain evidence="2">DSM 19116</strain>
    </source>
</reference>
<comment type="caution">
    <text evidence="1">The sequence shown here is derived from an EMBL/GenBank/DDBJ whole genome shotgun (WGS) entry which is preliminary data.</text>
</comment>
<dbReference type="EMBL" id="MQVR01000003">
    <property type="protein sequence ID" value="OKL54990.1"/>
    <property type="molecule type" value="Genomic_DNA"/>
</dbReference>
<evidence type="ECO:0000313" key="2">
    <source>
        <dbReference type="Proteomes" id="UP000185628"/>
    </source>
</evidence>
<dbReference type="Proteomes" id="UP000185628">
    <property type="component" value="Unassembled WGS sequence"/>
</dbReference>
<dbReference type="NCBIfam" id="TIGR01484">
    <property type="entry name" value="HAD-SF-IIB"/>
    <property type="match status" value="1"/>
</dbReference>